<proteinExistence type="predicted"/>
<accession>A0A5B7GXQ4</accession>
<evidence type="ECO:0000313" key="4">
    <source>
        <dbReference type="Proteomes" id="UP000324222"/>
    </source>
</evidence>
<sequence>MHLLLLRQVAVVLLLDVADDGVPAEGRGESECGKDREGRRRRRNTKESKGIHRKKKEEEEEDVEKAKGNANVKEEGETMKYAYKRLHKTQQQKFPKFNQSISTTASHKAPE</sequence>
<keyword evidence="4" id="KW-1185">Reference proteome</keyword>
<name>A0A5B7GXQ4_PORTR</name>
<feature type="compositionally biased region" description="Basic and acidic residues" evidence="1">
    <location>
        <begin position="26"/>
        <end position="38"/>
    </location>
</feature>
<dbReference type="AlphaFoldDB" id="A0A5B7GXQ4"/>
<evidence type="ECO:0000256" key="1">
    <source>
        <dbReference type="SAM" id="MobiDB-lite"/>
    </source>
</evidence>
<evidence type="ECO:0000256" key="2">
    <source>
        <dbReference type="SAM" id="SignalP"/>
    </source>
</evidence>
<gene>
    <name evidence="3" type="ORF">E2C01_055434</name>
</gene>
<feature type="compositionally biased region" description="Basic and acidic residues" evidence="1">
    <location>
        <begin position="64"/>
        <end position="78"/>
    </location>
</feature>
<keyword evidence="2" id="KW-0732">Signal</keyword>
<feature type="compositionally biased region" description="Polar residues" evidence="1">
    <location>
        <begin position="91"/>
        <end position="111"/>
    </location>
</feature>
<protein>
    <submittedName>
        <fullName evidence="3">Uncharacterized protein</fullName>
    </submittedName>
</protein>
<dbReference type="Proteomes" id="UP000324222">
    <property type="component" value="Unassembled WGS sequence"/>
</dbReference>
<feature type="region of interest" description="Disordered" evidence="1">
    <location>
        <begin position="20"/>
        <end position="111"/>
    </location>
</feature>
<organism evidence="3 4">
    <name type="scientific">Portunus trituberculatus</name>
    <name type="common">Swimming crab</name>
    <name type="synonym">Neptunus trituberculatus</name>
    <dbReference type="NCBI Taxonomy" id="210409"/>
    <lineage>
        <taxon>Eukaryota</taxon>
        <taxon>Metazoa</taxon>
        <taxon>Ecdysozoa</taxon>
        <taxon>Arthropoda</taxon>
        <taxon>Crustacea</taxon>
        <taxon>Multicrustacea</taxon>
        <taxon>Malacostraca</taxon>
        <taxon>Eumalacostraca</taxon>
        <taxon>Eucarida</taxon>
        <taxon>Decapoda</taxon>
        <taxon>Pleocyemata</taxon>
        <taxon>Brachyura</taxon>
        <taxon>Eubrachyura</taxon>
        <taxon>Portunoidea</taxon>
        <taxon>Portunidae</taxon>
        <taxon>Portuninae</taxon>
        <taxon>Portunus</taxon>
    </lineage>
</organism>
<evidence type="ECO:0000313" key="3">
    <source>
        <dbReference type="EMBL" id="MPC61364.1"/>
    </source>
</evidence>
<comment type="caution">
    <text evidence="3">The sequence shown here is derived from an EMBL/GenBank/DDBJ whole genome shotgun (WGS) entry which is preliminary data.</text>
</comment>
<dbReference type="EMBL" id="VSRR010018463">
    <property type="protein sequence ID" value="MPC61364.1"/>
    <property type="molecule type" value="Genomic_DNA"/>
</dbReference>
<reference evidence="3 4" key="1">
    <citation type="submission" date="2019-05" db="EMBL/GenBank/DDBJ databases">
        <title>Another draft genome of Portunus trituberculatus and its Hox gene families provides insights of decapod evolution.</title>
        <authorList>
            <person name="Jeong J.-H."/>
            <person name="Song I."/>
            <person name="Kim S."/>
            <person name="Choi T."/>
            <person name="Kim D."/>
            <person name="Ryu S."/>
            <person name="Kim W."/>
        </authorList>
    </citation>
    <scope>NUCLEOTIDE SEQUENCE [LARGE SCALE GENOMIC DNA]</scope>
    <source>
        <tissue evidence="3">Muscle</tissue>
    </source>
</reference>
<feature type="signal peptide" evidence="2">
    <location>
        <begin position="1"/>
        <end position="24"/>
    </location>
</feature>
<feature type="chain" id="PRO_5022694359" evidence="2">
    <location>
        <begin position="25"/>
        <end position="111"/>
    </location>
</feature>